<proteinExistence type="predicted"/>
<dbReference type="Proteomes" id="UP000278085">
    <property type="component" value="Unassembled WGS sequence"/>
</dbReference>
<evidence type="ECO:0000259" key="1">
    <source>
        <dbReference type="Pfam" id="PF13569"/>
    </source>
</evidence>
<comment type="caution">
    <text evidence="2">The sequence shown here is derived from an EMBL/GenBank/DDBJ whole genome shotgun (WGS) entry which is preliminary data.</text>
</comment>
<organism evidence="2 3">
    <name type="scientific">Massilia atriviolacea</name>
    <dbReference type="NCBI Taxonomy" id="2495579"/>
    <lineage>
        <taxon>Bacteria</taxon>
        <taxon>Pseudomonadati</taxon>
        <taxon>Pseudomonadota</taxon>
        <taxon>Betaproteobacteria</taxon>
        <taxon>Burkholderiales</taxon>
        <taxon>Oxalobacteraceae</taxon>
        <taxon>Telluria group</taxon>
        <taxon>Massilia</taxon>
    </lineage>
</organism>
<keyword evidence="3" id="KW-1185">Reference proteome</keyword>
<sequence>MNDQTPPPSSLAALSALPNKQAALAAAIDERLQNGHLQEVLDFLGSCDIELVRHIDPYIYAPIWKRDPALWRTLARTTAPRGFLWRAPDPEIMPGDASFSHELRAIADRHLADAATVPGNEARYFVLHSVVHTLPYPGIGRDEVLELVDWTLSLRRAAGIRDDAEASCGLPQLLACLPDTADLIALAGQAKRLCEFALREHGSRLREGEARQHWLPWHAFFQAHPGYLDTFHEVVGDPALIVGRWPHASPELRDELRNTVVRKLRYDMGADEDYLVEALDWIIRADEAGFADFLSAKSYVFNERLASLIWKERYPLLLPQLFPRIFGRNECVESHADTLRAMLAAQPELMLTVPAASLDRVLVLLPAATLRAGLPVLTTVIGGSSSKSLRAAMAEAAKRLDIADLVGAGWLAVRSKNLRLACKDILLAHPDQDGAAPLLARMLAAGALDAASASTVSAAVAQRAPAAAPAAPVLACDEDRARLEAEAAGIKRWSAAIKPLDHPETLALFQPLSEHAARATLQLAATGEEGLPPLAVDLLVQVPPENRARLARQAMETWIASNGEPKLRWMLRLAQGAADDRSVDLLSAAVFAWGKTRKQRAVIAIDQLAALDSLYALARVLEIAESRKIKPMVVEAALAALHAAAARRQLGIGELLDELTPDFGLGDGVALSVGAQHYQVALQGDLSLRLVDARGKLSKTLPAVRDDSLKPAWEAANSRFKTLGAALKTVAKQLTPRMLVALVTGKRWSAQRWTRLFRDHALLKILGRSLIWQSQGTAPASFRIAEDLSLVQADDSVFSLPDDAMVTLWHPASAAAGELDAWRAHLADYELTPLIDQLNAPSALPPAASMNAERLLAPAGLRVAQEQLASIMNKCGYRQGPTGDGAWITWHAWPLAAAQLEVRLQNGIMSPYMNIGSPIDIDSIEVWSTDGRQALVAPAGLPVPLLATLWAQLQLLDTKRMAEAIEGAQ</sequence>
<dbReference type="AlphaFoldDB" id="A0A430HTM4"/>
<dbReference type="EMBL" id="RXLQ01000001">
    <property type="protein sequence ID" value="RSZ60923.1"/>
    <property type="molecule type" value="Genomic_DNA"/>
</dbReference>
<reference evidence="2 3" key="1">
    <citation type="submission" date="2018-12" db="EMBL/GenBank/DDBJ databases">
        <authorList>
            <person name="Yang E."/>
        </authorList>
    </citation>
    <scope>NUCLEOTIDE SEQUENCE [LARGE SCALE GENOMIC DNA]</scope>
    <source>
        <strain evidence="2 3">SOD</strain>
    </source>
</reference>
<feature type="domain" description="DUF4132" evidence="1">
    <location>
        <begin position="695"/>
        <end position="877"/>
    </location>
</feature>
<evidence type="ECO:0000313" key="3">
    <source>
        <dbReference type="Proteomes" id="UP000278085"/>
    </source>
</evidence>
<name>A0A430HTM4_9BURK</name>
<gene>
    <name evidence="2" type="ORF">EJB06_01950</name>
</gene>
<evidence type="ECO:0000313" key="2">
    <source>
        <dbReference type="EMBL" id="RSZ60923.1"/>
    </source>
</evidence>
<dbReference type="RefSeq" id="WP_126072307.1">
    <property type="nucleotide sequence ID" value="NZ_CP051166.1"/>
</dbReference>
<accession>A0A430HTM4</accession>
<dbReference type="InterPro" id="IPR025406">
    <property type="entry name" value="DUF4132"/>
</dbReference>
<dbReference type="Pfam" id="PF13569">
    <property type="entry name" value="DUF4132"/>
    <property type="match status" value="1"/>
</dbReference>
<protein>
    <submittedName>
        <fullName evidence="2">DUF4132 domain-containing protein</fullName>
    </submittedName>
</protein>
<dbReference type="OrthoDB" id="8859114at2"/>